<comment type="caution">
    <text evidence="4">The sequence shown here is derived from an EMBL/GenBank/DDBJ whole genome shotgun (WGS) entry which is preliminary data.</text>
</comment>
<proteinExistence type="predicted"/>
<dbReference type="PANTHER" id="PTHR30055:SF207">
    <property type="entry name" value="HTH-TYPE TRANSCRIPTIONAL REPRESSOR FATR"/>
    <property type="match status" value="1"/>
</dbReference>
<feature type="DNA-binding region" description="H-T-H motif" evidence="2">
    <location>
        <begin position="30"/>
        <end position="49"/>
    </location>
</feature>
<dbReference type="GO" id="GO:0000976">
    <property type="term" value="F:transcription cis-regulatory region binding"/>
    <property type="evidence" value="ECO:0007669"/>
    <property type="project" value="TreeGrafter"/>
</dbReference>
<evidence type="ECO:0000259" key="3">
    <source>
        <dbReference type="PROSITE" id="PS50977"/>
    </source>
</evidence>
<dbReference type="RefSeq" id="WP_149688163.1">
    <property type="nucleotide sequence ID" value="NZ_SDPQ02000001.1"/>
</dbReference>
<dbReference type="Proteomes" id="UP000380867">
    <property type="component" value="Unassembled WGS sequence"/>
</dbReference>
<dbReference type="InterPro" id="IPR054422">
    <property type="entry name" value="TetR-like_HI_0893_C"/>
</dbReference>
<dbReference type="Pfam" id="PF22604">
    <property type="entry name" value="TetR_HI_0893_C"/>
    <property type="match status" value="1"/>
</dbReference>
<dbReference type="GO" id="GO:0003700">
    <property type="term" value="F:DNA-binding transcription factor activity"/>
    <property type="evidence" value="ECO:0007669"/>
    <property type="project" value="TreeGrafter"/>
</dbReference>
<dbReference type="InterPro" id="IPR001647">
    <property type="entry name" value="HTH_TetR"/>
</dbReference>
<dbReference type="OrthoDB" id="5242390at2"/>
<keyword evidence="1 2" id="KW-0238">DNA-binding</keyword>
<evidence type="ECO:0000256" key="1">
    <source>
        <dbReference type="ARBA" id="ARBA00023125"/>
    </source>
</evidence>
<dbReference type="PANTHER" id="PTHR30055">
    <property type="entry name" value="HTH-TYPE TRANSCRIPTIONAL REGULATOR RUTR"/>
    <property type="match status" value="1"/>
</dbReference>
<dbReference type="SUPFAM" id="SSF46689">
    <property type="entry name" value="Homeodomain-like"/>
    <property type="match status" value="1"/>
</dbReference>
<name>A0A5M4FIY5_9ACTN</name>
<evidence type="ECO:0000313" key="4">
    <source>
        <dbReference type="EMBL" id="KAA1400060.1"/>
    </source>
</evidence>
<reference evidence="4" key="1">
    <citation type="submission" date="2019-09" db="EMBL/GenBank/DDBJ databases">
        <authorList>
            <person name="Li J."/>
        </authorList>
    </citation>
    <scope>NUCLEOTIDE SEQUENCE [LARGE SCALE GENOMIC DNA]</scope>
    <source>
        <strain evidence="4">JCM 14732</strain>
    </source>
</reference>
<feature type="domain" description="HTH tetR-type" evidence="3">
    <location>
        <begin position="7"/>
        <end position="67"/>
    </location>
</feature>
<dbReference type="Gene3D" id="1.10.357.10">
    <property type="entry name" value="Tetracycline Repressor, domain 2"/>
    <property type="match status" value="1"/>
</dbReference>
<dbReference type="Pfam" id="PF00440">
    <property type="entry name" value="TetR_N"/>
    <property type="match status" value="1"/>
</dbReference>
<gene>
    <name evidence="4" type="ORF">ESP70_004770</name>
</gene>
<dbReference type="InterPro" id="IPR009057">
    <property type="entry name" value="Homeodomain-like_sf"/>
</dbReference>
<dbReference type="PROSITE" id="PS50977">
    <property type="entry name" value="HTH_TETR_2"/>
    <property type="match status" value="1"/>
</dbReference>
<dbReference type="EMBL" id="SDPQ02000001">
    <property type="protein sequence ID" value="KAA1400060.1"/>
    <property type="molecule type" value="Genomic_DNA"/>
</dbReference>
<dbReference type="PRINTS" id="PR00455">
    <property type="entry name" value="HTHTETR"/>
</dbReference>
<dbReference type="InterPro" id="IPR050109">
    <property type="entry name" value="HTH-type_TetR-like_transc_reg"/>
</dbReference>
<keyword evidence="5" id="KW-1185">Reference proteome</keyword>
<evidence type="ECO:0000256" key="2">
    <source>
        <dbReference type="PROSITE-ProRule" id="PRU00335"/>
    </source>
</evidence>
<sequence length="197" mass="21585">MMTPVAIDRAEAVRHALIRLVARDGFHGTSMAAVAKEAGVATGTAYVHYASKDELVMATYVEVKHDVGEAALASVDPDSSLREQFAQLWTGVQKHLEANPDRARFLVQADSSPYAEIAHERAISAVDDPLMSSPVVANLLEEMVDLPPEVLFDLAMGPVVRLTAIRRGIDESLVDTLIEACWRAVTDSRSSTFRRRR</sequence>
<organism evidence="4 5">
    <name type="scientific">Aeromicrobium ginsengisoli</name>
    <dbReference type="NCBI Taxonomy" id="363867"/>
    <lineage>
        <taxon>Bacteria</taxon>
        <taxon>Bacillati</taxon>
        <taxon>Actinomycetota</taxon>
        <taxon>Actinomycetes</taxon>
        <taxon>Propionibacteriales</taxon>
        <taxon>Nocardioidaceae</taxon>
        <taxon>Aeromicrobium</taxon>
    </lineage>
</organism>
<evidence type="ECO:0000313" key="5">
    <source>
        <dbReference type="Proteomes" id="UP000380867"/>
    </source>
</evidence>
<protein>
    <submittedName>
        <fullName evidence="4">TetR/AcrR family transcriptional regulator</fullName>
    </submittedName>
</protein>
<dbReference type="AlphaFoldDB" id="A0A5M4FIY5"/>
<accession>A0A5M4FIY5</accession>